<protein>
    <submittedName>
        <fullName evidence="1">Uncharacterized protein</fullName>
    </submittedName>
</protein>
<dbReference type="OrthoDB" id="4977773at2759"/>
<gene>
    <name evidence="1" type="ORF">FOTG_17811</name>
</gene>
<organism evidence="1">
    <name type="scientific">Fusarium oxysporum f. sp. vasinfectum 25433</name>
    <dbReference type="NCBI Taxonomy" id="1089449"/>
    <lineage>
        <taxon>Eukaryota</taxon>
        <taxon>Fungi</taxon>
        <taxon>Dikarya</taxon>
        <taxon>Ascomycota</taxon>
        <taxon>Pezizomycotina</taxon>
        <taxon>Sordariomycetes</taxon>
        <taxon>Hypocreomycetidae</taxon>
        <taxon>Hypocreales</taxon>
        <taxon>Nectriaceae</taxon>
        <taxon>Fusarium</taxon>
        <taxon>Fusarium oxysporum species complex</taxon>
    </lineage>
</organism>
<accession>X0KYJ2</accession>
<evidence type="ECO:0000313" key="1">
    <source>
        <dbReference type="EMBL" id="EXM13751.1"/>
    </source>
</evidence>
<dbReference type="HOGENOM" id="CLU_1250720_0_0_1"/>
<dbReference type="AlphaFoldDB" id="X0KYJ2"/>
<reference evidence="1" key="2">
    <citation type="submission" date="2012-05" db="EMBL/GenBank/DDBJ databases">
        <title>The Genome Annotation of Fusarium oxysporum Cotton.</title>
        <authorList>
            <consortium name="The Broad Institute Genomics Platform"/>
            <person name="Ma L.-J."/>
            <person name="Corby-Kistler H."/>
            <person name="Broz K."/>
            <person name="Gale L.R."/>
            <person name="Jonkers W."/>
            <person name="O'Donnell K."/>
            <person name="Ploetz R."/>
            <person name="Steinberg C."/>
            <person name="Schwartz D.C."/>
            <person name="VanEtten H."/>
            <person name="Zhou S."/>
            <person name="Young S.K."/>
            <person name="Zeng Q."/>
            <person name="Gargeya S."/>
            <person name="Fitzgerald M."/>
            <person name="Abouelleil A."/>
            <person name="Alvarado L."/>
            <person name="Chapman S.B."/>
            <person name="Gainer-Dewar J."/>
            <person name="Goldberg J."/>
            <person name="Griggs A."/>
            <person name="Gujja S."/>
            <person name="Hansen M."/>
            <person name="Howarth C."/>
            <person name="Imamovic A."/>
            <person name="Ireland A."/>
            <person name="Larimer J."/>
            <person name="McCowan C."/>
            <person name="Murphy C."/>
            <person name="Pearson M."/>
            <person name="Poon T.W."/>
            <person name="Priest M."/>
            <person name="Roberts A."/>
            <person name="Saif S."/>
            <person name="Shea T."/>
            <person name="Sykes S."/>
            <person name="Wortman J."/>
            <person name="Nusbaum C."/>
            <person name="Birren B."/>
        </authorList>
    </citation>
    <scope>NUCLEOTIDE SEQUENCE</scope>
    <source>
        <strain evidence="1">25433</strain>
    </source>
</reference>
<name>X0KYJ2_FUSOX</name>
<proteinExistence type="predicted"/>
<sequence>MTTLDEDFLEESASERFWSRTEYQSIWHEIFRDSDWLNSILSTGLIPALVGWDIQFMQPATLALAKPKGKTRPSQDLEHFLSALHEHQYHEHLCMAEFPKFNLYIGHVANPHYSNVMDMHDAICLLRPDCTDPPIEYKTLVLYYDQKSRGPLLLDADFNHGWDIWILDRDRKLFVLSVADSVGYENWVQEETKRKTKDKGSMVAMNKTMYIHLVATIVCWL</sequence>
<dbReference type="EMBL" id="JH658116">
    <property type="protein sequence ID" value="EXM13751.1"/>
    <property type="molecule type" value="Genomic_DNA"/>
</dbReference>
<dbReference type="Proteomes" id="UP000030701">
    <property type="component" value="Unassembled WGS sequence"/>
</dbReference>
<reference evidence="1" key="1">
    <citation type="submission" date="2011-11" db="EMBL/GenBank/DDBJ databases">
        <title>The Genome Sequence of Fusarium oxysporum Cotton.</title>
        <authorList>
            <consortium name="The Broad Institute Genome Sequencing Platform"/>
            <person name="Ma L.-J."/>
            <person name="Gale L.R."/>
            <person name="Schwartz D.C."/>
            <person name="Zhou S."/>
            <person name="Corby-Kistler H."/>
            <person name="Young S.K."/>
            <person name="Zeng Q."/>
            <person name="Gargeya S."/>
            <person name="Fitzgerald M."/>
            <person name="Haas B."/>
            <person name="Abouelleil A."/>
            <person name="Alvarado L."/>
            <person name="Arachchi H.M."/>
            <person name="Berlin A."/>
            <person name="Brown A."/>
            <person name="Chapman S.B."/>
            <person name="Chen Z."/>
            <person name="Dunbar C."/>
            <person name="Freedman E."/>
            <person name="Gearin G."/>
            <person name="Goldberg J."/>
            <person name="Griggs A."/>
            <person name="Gujja S."/>
            <person name="Heiman D."/>
            <person name="Howarth C."/>
            <person name="Larson L."/>
            <person name="Lui A."/>
            <person name="MacDonald P.J.P."/>
            <person name="Montmayeur A."/>
            <person name="Murphy C."/>
            <person name="Neiman D."/>
            <person name="Pearson M."/>
            <person name="Priest M."/>
            <person name="Roberts A."/>
            <person name="Saif S."/>
            <person name="Shea T."/>
            <person name="Shenoy N."/>
            <person name="Sisk P."/>
            <person name="Stolte C."/>
            <person name="Sykes S."/>
            <person name="Wortman J."/>
            <person name="Nusbaum C."/>
            <person name="Birren B."/>
        </authorList>
    </citation>
    <scope>NUCLEOTIDE SEQUENCE [LARGE SCALE GENOMIC DNA]</scope>
    <source>
        <strain evidence="1">25433</strain>
    </source>
</reference>